<dbReference type="InterPro" id="IPR013126">
    <property type="entry name" value="Hsp_70_fam"/>
</dbReference>
<dbReference type="AlphaFoldDB" id="A0A5S4EH11"/>
<keyword evidence="2" id="KW-0067">ATP-binding</keyword>
<name>A0A5S4EH11_9PROT</name>
<evidence type="ECO:0000313" key="4">
    <source>
        <dbReference type="EMBL" id="TMQ74525.1"/>
    </source>
</evidence>
<dbReference type="GO" id="GO:0140662">
    <property type="term" value="F:ATP-dependent protein folding chaperone"/>
    <property type="evidence" value="ECO:0007669"/>
    <property type="project" value="InterPro"/>
</dbReference>
<evidence type="ECO:0000256" key="2">
    <source>
        <dbReference type="ARBA" id="ARBA00022840"/>
    </source>
</evidence>
<keyword evidence="5" id="KW-1185">Reference proteome</keyword>
<gene>
    <name evidence="4" type="ORF">ACCUM_0016</name>
</gene>
<dbReference type="Proteomes" id="UP000306324">
    <property type="component" value="Unassembled WGS sequence"/>
</dbReference>
<evidence type="ECO:0000256" key="1">
    <source>
        <dbReference type="ARBA" id="ARBA00022741"/>
    </source>
</evidence>
<protein>
    <submittedName>
        <fullName evidence="4">Chaperone protein DnaK</fullName>
    </submittedName>
</protein>
<keyword evidence="1" id="KW-0547">Nucleotide-binding</keyword>
<dbReference type="Pfam" id="PF00012">
    <property type="entry name" value="HSP70"/>
    <property type="match status" value="1"/>
</dbReference>
<feature type="region of interest" description="Disordered" evidence="3">
    <location>
        <begin position="60"/>
        <end position="87"/>
    </location>
</feature>
<organism evidence="4 5">
    <name type="scientific">Candidatus Accumulibacter phosphatis</name>
    <dbReference type="NCBI Taxonomy" id="327160"/>
    <lineage>
        <taxon>Bacteria</taxon>
        <taxon>Pseudomonadati</taxon>
        <taxon>Pseudomonadota</taxon>
        <taxon>Betaproteobacteria</taxon>
        <taxon>Candidatus Accumulibacter</taxon>
    </lineage>
</organism>
<dbReference type="GO" id="GO:0005524">
    <property type="term" value="F:ATP binding"/>
    <property type="evidence" value="ECO:0007669"/>
    <property type="project" value="UniProtKB-KW"/>
</dbReference>
<comment type="caution">
    <text evidence="4">The sequence shown here is derived from an EMBL/GenBank/DDBJ whole genome shotgun (WGS) entry which is preliminary data.</text>
</comment>
<evidence type="ECO:0000256" key="3">
    <source>
        <dbReference type="SAM" id="MobiDB-lite"/>
    </source>
</evidence>
<dbReference type="InterPro" id="IPR029047">
    <property type="entry name" value="HSP70_peptide-bd_sf"/>
</dbReference>
<accession>A0A5S4EH11</accession>
<dbReference type="Gene3D" id="2.60.34.10">
    <property type="entry name" value="Substrate Binding Domain Of DNAk, Chain A, domain 1"/>
    <property type="match status" value="1"/>
</dbReference>
<dbReference type="EMBL" id="SWAD01000194">
    <property type="protein sequence ID" value="TMQ74525.1"/>
    <property type="molecule type" value="Genomic_DNA"/>
</dbReference>
<evidence type="ECO:0000313" key="5">
    <source>
        <dbReference type="Proteomes" id="UP000306324"/>
    </source>
</evidence>
<sequence>MRDAPAGNPLVTTFSLDVNGILEVTSREKETGLVHSITIDNAISRFTGDKLAEARERIDGLFGEQEGADRQPVATTTEASPSDDRRRLRVEAGTLIEKAGRLLARAGTEDAEDLVNGIEVVKNQTEGSDADLKVAMDALADLLYYLDV</sequence>
<dbReference type="SUPFAM" id="SSF100920">
    <property type="entry name" value="Heat shock protein 70kD (HSP70), peptide-binding domain"/>
    <property type="match status" value="1"/>
</dbReference>
<proteinExistence type="predicted"/>
<reference evidence="4 5" key="1">
    <citation type="submission" date="2019-04" db="EMBL/GenBank/DDBJ databases">
        <title>A novel phosphate-accumulating bacterium identified in bioreactor for phosphate removal from wastewater.</title>
        <authorList>
            <person name="Kotlyarov R.Y."/>
            <person name="Beletsky A.V."/>
            <person name="Kallistova A.Y."/>
            <person name="Dorofeev A.G."/>
            <person name="Nikolaev Y.Y."/>
            <person name="Pimenov N.V."/>
            <person name="Ravin N.V."/>
            <person name="Mardanov A.V."/>
        </authorList>
    </citation>
    <scope>NUCLEOTIDE SEQUENCE [LARGE SCALE GENOMIC DNA]</scope>
    <source>
        <strain evidence="4 5">Bin19</strain>
    </source>
</reference>